<dbReference type="InterPro" id="IPR001173">
    <property type="entry name" value="Glyco_trans_2-like"/>
</dbReference>
<dbReference type="KEGG" id="fsl:EJO69_02560"/>
<gene>
    <name evidence="6" type="ORF">EJO69_02560</name>
</gene>
<sequence>MGAADEADDFPGRRILPCGRPGVDRRRLRGRHAERHGHPALGQADQRVRGGNDPAARSPHPSRPLWAPLPGRRRGRRSPRPHLGVRPQEGTAVKPIVIIPTFNEIETLPTTLDRVRSVLPDIAILVVDDNSPDGTGAWAQERSEADERLHVLHRPGKGGLAAAYIAGFGWALDRDCTHVVQMDADGSHRADDLARMLERAAGADMPDLVIGSRWVPGGEWRTGRSRDSSCRVWATSTIESRSGCRTRISPPGSGSTAATPCGRSTSTRSRWSATTGRPT</sequence>
<dbReference type="Pfam" id="PF00535">
    <property type="entry name" value="Glycos_transf_2"/>
    <property type="match status" value="1"/>
</dbReference>
<feature type="region of interest" description="Disordered" evidence="4">
    <location>
        <begin position="240"/>
        <end position="279"/>
    </location>
</feature>
<reference evidence="6 7" key="1">
    <citation type="submission" date="2018-12" db="EMBL/GenBank/DDBJ databases">
        <title>Complete genome sequence of Flaviflexus salsibiostraticola KCTC 33148.</title>
        <authorList>
            <person name="Bae J.-W."/>
        </authorList>
    </citation>
    <scope>NUCLEOTIDE SEQUENCE [LARGE SCALE GENOMIC DNA]</scope>
    <source>
        <strain evidence="6 7">KCTC 33148</strain>
    </source>
</reference>
<dbReference type="Proteomes" id="UP000270021">
    <property type="component" value="Chromosome"/>
</dbReference>
<dbReference type="PANTHER" id="PTHR43398:SF1">
    <property type="entry name" value="DOLICHOL-PHOSPHATE MANNOSYLTRANSFERASE SUBUNIT 1"/>
    <property type="match status" value="1"/>
</dbReference>
<dbReference type="EMBL" id="CP034438">
    <property type="protein sequence ID" value="AZN31022.1"/>
    <property type="molecule type" value="Genomic_DNA"/>
</dbReference>
<evidence type="ECO:0000313" key="7">
    <source>
        <dbReference type="Proteomes" id="UP000270021"/>
    </source>
</evidence>
<name>A0A3S8ZC13_9ACTO</name>
<dbReference type="Gene3D" id="3.90.550.10">
    <property type="entry name" value="Spore Coat Polysaccharide Biosynthesis Protein SpsA, Chain A"/>
    <property type="match status" value="1"/>
</dbReference>
<proteinExistence type="inferred from homology"/>
<evidence type="ECO:0000256" key="3">
    <source>
        <dbReference type="ARBA" id="ARBA00022679"/>
    </source>
</evidence>
<evidence type="ECO:0000256" key="1">
    <source>
        <dbReference type="ARBA" id="ARBA00006739"/>
    </source>
</evidence>
<comment type="similarity">
    <text evidence="1">Belongs to the glycosyltransferase 2 family.</text>
</comment>
<dbReference type="SUPFAM" id="SSF53448">
    <property type="entry name" value="Nucleotide-diphospho-sugar transferases"/>
    <property type="match status" value="1"/>
</dbReference>
<dbReference type="GO" id="GO:0009247">
    <property type="term" value="P:glycolipid biosynthetic process"/>
    <property type="evidence" value="ECO:0007669"/>
    <property type="project" value="TreeGrafter"/>
</dbReference>
<organism evidence="6 7">
    <name type="scientific">Flaviflexus salsibiostraticola</name>
    <dbReference type="NCBI Taxonomy" id="1282737"/>
    <lineage>
        <taxon>Bacteria</taxon>
        <taxon>Bacillati</taxon>
        <taxon>Actinomycetota</taxon>
        <taxon>Actinomycetes</taxon>
        <taxon>Actinomycetales</taxon>
        <taxon>Actinomycetaceae</taxon>
        <taxon>Flaviflexus</taxon>
    </lineage>
</organism>
<evidence type="ECO:0000313" key="6">
    <source>
        <dbReference type="EMBL" id="AZN31022.1"/>
    </source>
</evidence>
<dbReference type="PANTHER" id="PTHR43398">
    <property type="entry name" value="DOLICHOL-PHOSPHATE MANNOSYLTRANSFERASE SUBUNIT 1"/>
    <property type="match status" value="1"/>
</dbReference>
<feature type="domain" description="Glycosyltransferase 2-like" evidence="5">
    <location>
        <begin position="97"/>
        <end position="232"/>
    </location>
</feature>
<dbReference type="GO" id="GO:0016020">
    <property type="term" value="C:membrane"/>
    <property type="evidence" value="ECO:0007669"/>
    <property type="project" value="GOC"/>
</dbReference>
<protein>
    <submittedName>
        <fullName evidence="6">Glycosyltransferase</fullName>
    </submittedName>
</protein>
<keyword evidence="3 6" id="KW-0808">Transferase</keyword>
<evidence type="ECO:0000256" key="2">
    <source>
        <dbReference type="ARBA" id="ARBA00022676"/>
    </source>
</evidence>
<keyword evidence="7" id="KW-1185">Reference proteome</keyword>
<accession>A0A3S8ZC13</accession>
<evidence type="ECO:0000259" key="5">
    <source>
        <dbReference type="Pfam" id="PF00535"/>
    </source>
</evidence>
<feature type="compositionally biased region" description="Basic residues" evidence="4">
    <location>
        <begin position="26"/>
        <end position="35"/>
    </location>
</feature>
<feature type="region of interest" description="Disordered" evidence="4">
    <location>
        <begin position="1"/>
        <end position="89"/>
    </location>
</feature>
<dbReference type="InterPro" id="IPR039528">
    <property type="entry name" value="DPM1-like"/>
</dbReference>
<feature type="compositionally biased region" description="Basic residues" evidence="4">
    <location>
        <begin position="71"/>
        <end position="80"/>
    </location>
</feature>
<evidence type="ECO:0000256" key="4">
    <source>
        <dbReference type="SAM" id="MobiDB-lite"/>
    </source>
</evidence>
<dbReference type="InterPro" id="IPR029044">
    <property type="entry name" value="Nucleotide-diphossugar_trans"/>
</dbReference>
<keyword evidence="2" id="KW-0328">Glycosyltransferase</keyword>
<dbReference type="AlphaFoldDB" id="A0A3S8ZC13"/>
<dbReference type="GO" id="GO:0004582">
    <property type="term" value="F:dolichyl-phosphate beta-D-mannosyltransferase activity"/>
    <property type="evidence" value="ECO:0007669"/>
    <property type="project" value="InterPro"/>
</dbReference>
<feature type="compositionally biased region" description="Low complexity" evidence="4">
    <location>
        <begin position="263"/>
        <end position="279"/>
    </location>
</feature>
<dbReference type="OrthoDB" id="9810303at2"/>